<evidence type="ECO:0000313" key="3">
    <source>
        <dbReference type="Proteomes" id="UP001057375"/>
    </source>
</evidence>
<accession>A0ABQ5JVX4</accession>
<sequence>MRAQLAKSRKGTSSSPKLEMKEAQNPAATPPHLDMASKRENT</sequence>
<comment type="caution">
    <text evidence="2">The sequence shown here is derived from an EMBL/GenBank/DDBJ whole genome shotgun (WGS) entry which is preliminary data.</text>
</comment>
<dbReference type="EMBL" id="BQXS01005944">
    <property type="protein sequence ID" value="GKT16158.1"/>
    <property type="molecule type" value="Genomic_DNA"/>
</dbReference>
<proteinExistence type="predicted"/>
<dbReference type="Proteomes" id="UP001057375">
    <property type="component" value="Unassembled WGS sequence"/>
</dbReference>
<name>A0ABQ5JVX4_9EUKA</name>
<feature type="region of interest" description="Disordered" evidence="1">
    <location>
        <begin position="1"/>
        <end position="42"/>
    </location>
</feature>
<feature type="non-terminal residue" evidence="2">
    <location>
        <position position="42"/>
    </location>
</feature>
<protein>
    <submittedName>
        <fullName evidence="2">Uncharacterized protein</fullName>
    </submittedName>
</protein>
<gene>
    <name evidence="2" type="ORF">ADUPG1_004122</name>
</gene>
<reference evidence="2" key="1">
    <citation type="submission" date="2022-03" db="EMBL/GenBank/DDBJ databases">
        <title>Draft genome sequence of Aduncisulcus paluster, a free-living microaerophilic Fornicata.</title>
        <authorList>
            <person name="Yuyama I."/>
            <person name="Kume K."/>
            <person name="Tamura T."/>
            <person name="Inagaki Y."/>
            <person name="Hashimoto T."/>
        </authorList>
    </citation>
    <scope>NUCLEOTIDE SEQUENCE</scope>
    <source>
        <strain evidence="2">NY0171</strain>
    </source>
</reference>
<keyword evidence="3" id="KW-1185">Reference proteome</keyword>
<organism evidence="2 3">
    <name type="scientific">Aduncisulcus paluster</name>
    <dbReference type="NCBI Taxonomy" id="2918883"/>
    <lineage>
        <taxon>Eukaryota</taxon>
        <taxon>Metamonada</taxon>
        <taxon>Carpediemonas-like organisms</taxon>
        <taxon>Aduncisulcus</taxon>
    </lineage>
</organism>
<evidence type="ECO:0000313" key="2">
    <source>
        <dbReference type="EMBL" id="GKT16158.1"/>
    </source>
</evidence>
<evidence type="ECO:0000256" key="1">
    <source>
        <dbReference type="SAM" id="MobiDB-lite"/>
    </source>
</evidence>